<dbReference type="EMBL" id="JAVRRG010000097">
    <property type="protein sequence ID" value="KAK5086237.1"/>
    <property type="molecule type" value="Genomic_DNA"/>
</dbReference>
<proteinExistence type="predicted"/>
<dbReference type="Proteomes" id="UP001345013">
    <property type="component" value="Unassembled WGS sequence"/>
</dbReference>
<evidence type="ECO:0000313" key="3">
    <source>
        <dbReference type="Proteomes" id="UP001345013"/>
    </source>
</evidence>
<evidence type="ECO:0000256" key="1">
    <source>
        <dbReference type="SAM" id="MobiDB-lite"/>
    </source>
</evidence>
<name>A0ABR0K4H5_9EURO</name>
<comment type="caution">
    <text evidence="2">The sequence shown here is derived from an EMBL/GenBank/DDBJ whole genome shotgun (WGS) entry which is preliminary data.</text>
</comment>
<gene>
    <name evidence="2" type="ORF">LTR24_006955</name>
</gene>
<sequence length="397" mass="44617">MALEIALTMDTISLLAEQKRSMPRQTDHLATTMQQYNSILAATDRLEKRSDVRLEEGAAQFQAISHELTCLQSQLATLAQRKGTPQSWNTFISQSQTCARGLSPTVAPTSSRNADNKANWAEAGPSHRLAFIPDAGMISLDSSKRCPACLRCLTCKGELTAVETFMREISLSKENAEMNQQNELPNFKAGFNTSLPEAVGREPRVHKDDKIVVTDHYGHLPAEKDTFLARSQHEAYVTRDRYARTYQGHTDAIPRKQSRYENLRADLDTYKHLLTPEEARLSEVRRRSASDLYSSTWCPSDEDRIGREQSHAQIVELVGSEVRQNLQPQPRHMIERVETTSLGPRTFEDMGVPSTKGEVTVGRRLLGRRSTRTSELSNPPKYSLPARIHERLGTASN</sequence>
<protein>
    <submittedName>
        <fullName evidence="2">Uncharacterized protein</fullName>
    </submittedName>
</protein>
<feature type="region of interest" description="Disordered" evidence="1">
    <location>
        <begin position="344"/>
        <end position="397"/>
    </location>
</feature>
<organism evidence="2 3">
    <name type="scientific">Lithohypha guttulata</name>
    <dbReference type="NCBI Taxonomy" id="1690604"/>
    <lineage>
        <taxon>Eukaryota</taxon>
        <taxon>Fungi</taxon>
        <taxon>Dikarya</taxon>
        <taxon>Ascomycota</taxon>
        <taxon>Pezizomycotina</taxon>
        <taxon>Eurotiomycetes</taxon>
        <taxon>Chaetothyriomycetidae</taxon>
        <taxon>Chaetothyriales</taxon>
        <taxon>Trichomeriaceae</taxon>
        <taxon>Lithohypha</taxon>
    </lineage>
</organism>
<feature type="compositionally biased region" description="Basic and acidic residues" evidence="1">
    <location>
        <begin position="387"/>
        <end position="397"/>
    </location>
</feature>
<reference evidence="2 3" key="1">
    <citation type="submission" date="2023-08" db="EMBL/GenBank/DDBJ databases">
        <title>Black Yeasts Isolated from many extreme environments.</title>
        <authorList>
            <person name="Coleine C."/>
            <person name="Stajich J.E."/>
            <person name="Selbmann L."/>
        </authorList>
    </citation>
    <scope>NUCLEOTIDE SEQUENCE [LARGE SCALE GENOMIC DNA]</scope>
    <source>
        <strain evidence="2 3">CCFEE 5885</strain>
    </source>
</reference>
<keyword evidence="3" id="KW-1185">Reference proteome</keyword>
<accession>A0ABR0K4H5</accession>
<evidence type="ECO:0000313" key="2">
    <source>
        <dbReference type="EMBL" id="KAK5086237.1"/>
    </source>
</evidence>